<keyword evidence="5" id="KW-1185">Reference proteome</keyword>
<dbReference type="Proteomes" id="UP000001064">
    <property type="component" value="Unassembled WGS sequence"/>
</dbReference>
<feature type="domain" description="Fcf2 pre-rRNA processing C-terminal" evidence="3">
    <location>
        <begin position="122"/>
        <end position="212"/>
    </location>
</feature>
<organism evidence="4 5">
    <name type="scientific">Dictyostelium purpureum</name>
    <name type="common">Slime mold</name>
    <dbReference type="NCBI Taxonomy" id="5786"/>
    <lineage>
        <taxon>Eukaryota</taxon>
        <taxon>Amoebozoa</taxon>
        <taxon>Evosea</taxon>
        <taxon>Eumycetozoa</taxon>
        <taxon>Dictyostelia</taxon>
        <taxon>Dictyosteliales</taxon>
        <taxon>Dictyosteliaceae</taxon>
        <taxon>Dictyostelium</taxon>
    </lineage>
</organism>
<dbReference type="GeneID" id="10499376"/>
<evidence type="ECO:0000256" key="2">
    <source>
        <dbReference type="ARBA" id="ARBA00023242"/>
    </source>
</evidence>
<dbReference type="FunCoup" id="F0ZEF8">
    <property type="interactions" value="32"/>
</dbReference>
<proteinExistence type="predicted"/>
<evidence type="ECO:0000259" key="3">
    <source>
        <dbReference type="Pfam" id="PF08698"/>
    </source>
</evidence>
<dbReference type="EMBL" id="GL870993">
    <property type="protein sequence ID" value="EGC37687.1"/>
    <property type="molecule type" value="Genomic_DNA"/>
</dbReference>
<dbReference type="OMA" id="RWFNMKQ"/>
<dbReference type="AlphaFoldDB" id="F0ZEF8"/>
<evidence type="ECO:0000313" key="5">
    <source>
        <dbReference type="Proteomes" id="UP000001064"/>
    </source>
</evidence>
<dbReference type="VEuPathDB" id="AmoebaDB:DICPUDRAFT_149698"/>
<reference evidence="5" key="1">
    <citation type="journal article" date="2011" name="Genome Biol.">
        <title>Comparative genomics of the social amoebae Dictyostelium discoideum and Dictyostelium purpureum.</title>
        <authorList>
            <consortium name="US DOE Joint Genome Institute (JGI-PGF)"/>
            <person name="Sucgang R."/>
            <person name="Kuo A."/>
            <person name="Tian X."/>
            <person name="Salerno W."/>
            <person name="Parikh A."/>
            <person name="Feasley C.L."/>
            <person name="Dalin E."/>
            <person name="Tu H."/>
            <person name="Huang E."/>
            <person name="Barry K."/>
            <person name="Lindquist E."/>
            <person name="Shapiro H."/>
            <person name="Bruce D."/>
            <person name="Schmutz J."/>
            <person name="Salamov A."/>
            <person name="Fey P."/>
            <person name="Gaudet P."/>
            <person name="Anjard C."/>
            <person name="Babu M.M."/>
            <person name="Basu S."/>
            <person name="Bushmanova Y."/>
            <person name="van der Wel H."/>
            <person name="Katoh-Kurasawa M."/>
            <person name="Dinh C."/>
            <person name="Coutinho P.M."/>
            <person name="Saito T."/>
            <person name="Elias M."/>
            <person name="Schaap P."/>
            <person name="Kay R.R."/>
            <person name="Henrissat B."/>
            <person name="Eichinger L."/>
            <person name="Rivero F."/>
            <person name="Putnam N.H."/>
            <person name="West C.M."/>
            <person name="Loomis W.F."/>
            <person name="Chisholm R.L."/>
            <person name="Shaulsky G."/>
            <person name="Strassmann J.E."/>
            <person name="Queller D.C."/>
            <person name="Kuspa A."/>
            <person name="Grigoriev I.V."/>
        </authorList>
    </citation>
    <scope>NUCLEOTIDE SEQUENCE [LARGE SCALE GENOMIC DNA]</scope>
    <source>
        <strain evidence="5">QSDP1</strain>
    </source>
</reference>
<dbReference type="GO" id="GO:0006396">
    <property type="term" value="P:RNA processing"/>
    <property type="evidence" value="ECO:0000318"/>
    <property type="project" value="GO_Central"/>
</dbReference>
<name>F0ZEF8_DICPU</name>
<dbReference type="InterPro" id="IPR014810">
    <property type="entry name" value="Fcf2_C"/>
</dbReference>
<sequence>MSVKTKKIDQNYDVINLNGVSLSGGTITKPTATNTDKKNELLEEEFLLIDQLAKNAAVHLNKLVNQKQIIKENSELSETKKILKKEFKDSIPSKLELLKKNMKPVKENASVLETKQKKKVNHENKKRWYGFGEGEITDEMKQEANLIKLQQFIDPTRRFNRDAVKDLPEHFEIGTFENSHVDYFNRFTNKEKKRGALGDILNNERALKYIDDKTEKIKSDTRQSKKIRKY</sequence>
<comment type="subcellular location">
    <subcellularLocation>
        <location evidence="1">Nucleus</location>
        <location evidence="1">Nucleolus</location>
    </subcellularLocation>
</comment>
<dbReference type="GO" id="GO:0005730">
    <property type="term" value="C:nucleolus"/>
    <property type="evidence" value="ECO:0000318"/>
    <property type="project" value="GO_Central"/>
</dbReference>
<dbReference type="PANTHER" id="PTHR21686">
    <property type="entry name" value="DEOXYNUCLEOTIDYLTRANSFERASE TERMINAL-INTERACTING PROTEIN 2"/>
    <property type="match status" value="1"/>
</dbReference>
<gene>
    <name evidence="4" type="ORF">DICPUDRAFT_149698</name>
</gene>
<protein>
    <recommendedName>
        <fullName evidence="3">Fcf2 pre-rRNA processing C-terminal domain-containing protein</fullName>
    </recommendedName>
</protein>
<dbReference type="KEGG" id="dpp:DICPUDRAFT_149698"/>
<dbReference type="eggNOG" id="ENOG502RGMY">
    <property type="taxonomic scope" value="Eukaryota"/>
</dbReference>
<dbReference type="OrthoDB" id="427886at2759"/>
<dbReference type="STRING" id="5786.F0ZEF8"/>
<dbReference type="InParanoid" id="F0ZEF8"/>
<dbReference type="RefSeq" id="XP_003285791.1">
    <property type="nucleotide sequence ID" value="XM_003285743.1"/>
</dbReference>
<accession>F0ZEF8</accession>
<evidence type="ECO:0000313" key="4">
    <source>
        <dbReference type="EMBL" id="EGC37687.1"/>
    </source>
</evidence>
<keyword evidence="2" id="KW-0539">Nucleus</keyword>
<dbReference type="InterPro" id="IPR039883">
    <property type="entry name" value="Fcf2/DNTTIP2"/>
</dbReference>
<evidence type="ECO:0000256" key="1">
    <source>
        <dbReference type="ARBA" id="ARBA00004604"/>
    </source>
</evidence>
<dbReference type="PANTHER" id="PTHR21686:SF12">
    <property type="entry name" value="DEOXYNUCLEOTIDYLTRANSFERASE TERMINAL-INTERACTING PROTEIN 2"/>
    <property type="match status" value="1"/>
</dbReference>
<dbReference type="Pfam" id="PF08698">
    <property type="entry name" value="Fcf2"/>
    <property type="match status" value="1"/>
</dbReference>